<gene>
    <name evidence="1" type="ORF">ENO04_05070</name>
</gene>
<organism evidence="1">
    <name type="scientific">Fervidicoccus fontis</name>
    <dbReference type="NCBI Taxonomy" id="683846"/>
    <lineage>
        <taxon>Archaea</taxon>
        <taxon>Thermoproteota</taxon>
        <taxon>Thermoprotei</taxon>
        <taxon>Fervidicoccales</taxon>
        <taxon>Fervidicoccaceae</taxon>
        <taxon>Fervidicoccus</taxon>
    </lineage>
</organism>
<comment type="caution">
    <text evidence="1">The sequence shown here is derived from an EMBL/GenBank/DDBJ whole genome shotgun (WGS) entry which is preliminary data.</text>
</comment>
<protein>
    <recommendedName>
        <fullName evidence="2">DUF47 family protein</fullName>
    </recommendedName>
</protein>
<evidence type="ECO:0000313" key="1">
    <source>
        <dbReference type="EMBL" id="HDS10964.1"/>
    </source>
</evidence>
<dbReference type="EMBL" id="DSDY01000155">
    <property type="protein sequence ID" value="HDS10964.1"/>
    <property type="molecule type" value="Genomic_DNA"/>
</dbReference>
<reference evidence="1" key="1">
    <citation type="journal article" date="2020" name="mSystems">
        <title>Genome- and Community-Level Interaction Insights into Carbon Utilization and Element Cycling Functions of Hydrothermarchaeota in Hydrothermal Sediment.</title>
        <authorList>
            <person name="Zhou Z."/>
            <person name="Liu Y."/>
            <person name="Xu W."/>
            <person name="Pan J."/>
            <person name="Luo Z.H."/>
            <person name="Li M."/>
        </authorList>
    </citation>
    <scope>NUCLEOTIDE SEQUENCE [LARGE SCALE GENOMIC DNA]</scope>
    <source>
        <strain evidence="1">SpSt-123</strain>
    </source>
</reference>
<dbReference type="Gene3D" id="1.20.58.220">
    <property type="entry name" value="Phosphate transport system protein phou homolog 2, domain 2"/>
    <property type="match status" value="1"/>
</dbReference>
<name>A0A7C1I235_9CREN</name>
<proteinExistence type="predicted"/>
<sequence length="230" mass="26464">MAEEYFRPDEMINQSIAEMNLTEEIAGIIDIITKEGLRLTELFNALCGGKVELVKKGYEYIRSLKEDAQLKKEKTMEYLVRVAPSLLNREIYTFALYHLDTLSQQLDELAFKLSIAASELSKVDGDICLEATRVAQKLKEMLDYLLAGAKSINVNRTKALELTNRVINYENDVDIVYRSLEQRIIEKMAQSKEFLLAYSLMREVLSFAEGTADLARDIAYDLKYIVFYRK</sequence>
<dbReference type="SUPFAM" id="SSF109755">
    <property type="entry name" value="PhoU-like"/>
    <property type="match status" value="1"/>
</dbReference>
<dbReference type="AlphaFoldDB" id="A0A7C1I235"/>
<dbReference type="InterPro" id="IPR038078">
    <property type="entry name" value="PhoU-like_sf"/>
</dbReference>
<accession>A0A7C1I235</accession>
<evidence type="ECO:0008006" key="2">
    <source>
        <dbReference type="Google" id="ProtNLM"/>
    </source>
</evidence>